<dbReference type="Gene3D" id="3.40.30.10">
    <property type="entry name" value="Glutaredoxin"/>
    <property type="match status" value="1"/>
</dbReference>
<gene>
    <name evidence="2" type="ORF">S01H1_03216</name>
</gene>
<keyword evidence="1" id="KW-0472">Membrane</keyword>
<dbReference type="AlphaFoldDB" id="X0SKA9"/>
<feature type="transmembrane region" description="Helical" evidence="1">
    <location>
        <begin position="208"/>
        <end position="231"/>
    </location>
</feature>
<name>X0SKA9_9ZZZZ</name>
<protein>
    <recommendedName>
        <fullName evidence="3">Glutaredoxin domain-containing protein</fullName>
    </recommendedName>
</protein>
<feature type="transmembrane region" description="Helical" evidence="1">
    <location>
        <begin position="21"/>
        <end position="39"/>
    </location>
</feature>
<evidence type="ECO:0008006" key="3">
    <source>
        <dbReference type="Google" id="ProtNLM"/>
    </source>
</evidence>
<reference evidence="2" key="1">
    <citation type="journal article" date="2014" name="Front. Microbiol.">
        <title>High frequency of phylogenetically diverse reductive dehalogenase-homologous genes in deep subseafloor sedimentary metagenomes.</title>
        <authorList>
            <person name="Kawai M."/>
            <person name="Futagami T."/>
            <person name="Toyoda A."/>
            <person name="Takaki Y."/>
            <person name="Nishi S."/>
            <person name="Hori S."/>
            <person name="Arai W."/>
            <person name="Tsubouchi T."/>
            <person name="Morono Y."/>
            <person name="Uchiyama I."/>
            <person name="Ito T."/>
            <person name="Fujiyama A."/>
            <person name="Inagaki F."/>
            <person name="Takami H."/>
        </authorList>
    </citation>
    <scope>NUCLEOTIDE SEQUENCE</scope>
    <source>
        <strain evidence="2">Expedition CK06-06</strain>
    </source>
</reference>
<accession>X0SKA9</accession>
<keyword evidence="1" id="KW-1133">Transmembrane helix</keyword>
<keyword evidence="1" id="KW-0812">Transmembrane</keyword>
<feature type="transmembrane region" description="Helical" evidence="1">
    <location>
        <begin position="169"/>
        <end position="196"/>
    </location>
</feature>
<evidence type="ECO:0000256" key="1">
    <source>
        <dbReference type="SAM" id="Phobius"/>
    </source>
</evidence>
<sequence>MTDDNMQVKWEGLAAAATPGRVRAALAVLLLAVFVLLQVNPALPPEPDSPLAWQNDGRLHVFVHPECPHCHAAVGFLYTRPEIDFVAHDVSTPANENLYRMVVGRLGIAESELGVPLFVFGDRHFIGFDTPETTGPKLLALARGDGDAASRAPPRIALPFIGEIDPAHYSLLALTAVMGLADGFNPCAMWVLIYLISLIAGIKDRAKIWWLVGTFVVTSGILYFLLMTAWLNMF</sequence>
<feature type="non-terminal residue" evidence="2">
    <location>
        <position position="234"/>
    </location>
</feature>
<dbReference type="SUPFAM" id="SSF52833">
    <property type="entry name" value="Thioredoxin-like"/>
    <property type="match status" value="1"/>
</dbReference>
<evidence type="ECO:0000313" key="2">
    <source>
        <dbReference type="EMBL" id="GAF75556.1"/>
    </source>
</evidence>
<dbReference type="EMBL" id="BARS01001724">
    <property type="protein sequence ID" value="GAF75556.1"/>
    <property type="molecule type" value="Genomic_DNA"/>
</dbReference>
<comment type="caution">
    <text evidence="2">The sequence shown here is derived from an EMBL/GenBank/DDBJ whole genome shotgun (WGS) entry which is preliminary data.</text>
</comment>
<proteinExistence type="predicted"/>
<organism evidence="2">
    <name type="scientific">marine sediment metagenome</name>
    <dbReference type="NCBI Taxonomy" id="412755"/>
    <lineage>
        <taxon>unclassified sequences</taxon>
        <taxon>metagenomes</taxon>
        <taxon>ecological metagenomes</taxon>
    </lineage>
</organism>
<dbReference type="InterPro" id="IPR036249">
    <property type="entry name" value="Thioredoxin-like_sf"/>
</dbReference>